<proteinExistence type="predicted"/>
<name>A0ABT9V7B5_9BACL</name>
<organism evidence="2 3">
    <name type="scientific">Anoxybacillus andreesenii</name>
    <dbReference type="NCBI Taxonomy" id="1325932"/>
    <lineage>
        <taxon>Bacteria</taxon>
        <taxon>Bacillati</taxon>
        <taxon>Bacillota</taxon>
        <taxon>Bacilli</taxon>
        <taxon>Bacillales</taxon>
        <taxon>Anoxybacillaceae</taxon>
        <taxon>Anoxybacillus</taxon>
    </lineage>
</organism>
<evidence type="ECO:0000256" key="1">
    <source>
        <dbReference type="SAM" id="Phobius"/>
    </source>
</evidence>
<keyword evidence="1" id="KW-1133">Transmembrane helix</keyword>
<protein>
    <submittedName>
        <fullName evidence="2">Small nuclear ribonucleoprotein (SnRNP)-like protein</fullName>
    </submittedName>
</protein>
<keyword evidence="3" id="KW-1185">Reference proteome</keyword>
<keyword evidence="1" id="KW-0812">Transmembrane</keyword>
<dbReference type="RefSeq" id="WP_307151339.1">
    <property type="nucleotide sequence ID" value="NZ_JAUSTU010000016.1"/>
</dbReference>
<comment type="caution">
    <text evidence="2">The sequence shown here is derived from an EMBL/GenBank/DDBJ whole genome shotgun (WGS) entry which is preliminary data.</text>
</comment>
<evidence type="ECO:0000313" key="3">
    <source>
        <dbReference type="Proteomes" id="UP001231362"/>
    </source>
</evidence>
<sequence length="151" mass="17367">MNHVSYEEWVKYVNNEINDNVREVYDDHLYSCDQCLELYLQAVTELESSLPVLSNADDFTNLVMADVSQVKKKLPEKQAPFYQRTSFHYIVAAAMTLLFMTSGVFQSITKYAGAVETPSIDESPPSMTEEIMNKTFAWIDTFEIKNREANK</sequence>
<dbReference type="Proteomes" id="UP001231362">
    <property type="component" value="Unassembled WGS sequence"/>
</dbReference>
<gene>
    <name evidence="2" type="ORF">J2S07_003171</name>
</gene>
<dbReference type="EMBL" id="JAUSTU010000016">
    <property type="protein sequence ID" value="MDQ0156848.1"/>
    <property type="molecule type" value="Genomic_DNA"/>
</dbReference>
<accession>A0ABT9V7B5</accession>
<keyword evidence="1" id="KW-0472">Membrane</keyword>
<evidence type="ECO:0000313" key="2">
    <source>
        <dbReference type="EMBL" id="MDQ0156848.1"/>
    </source>
</evidence>
<feature type="transmembrane region" description="Helical" evidence="1">
    <location>
        <begin position="87"/>
        <end position="108"/>
    </location>
</feature>
<reference evidence="2 3" key="1">
    <citation type="submission" date="2023-07" db="EMBL/GenBank/DDBJ databases">
        <title>Genomic Encyclopedia of Type Strains, Phase IV (KMG-IV): sequencing the most valuable type-strain genomes for metagenomic binning, comparative biology and taxonomic classification.</title>
        <authorList>
            <person name="Goeker M."/>
        </authorList>
    </citation>
    <scope>NUCLEOTIDE SEQUENCE [LARGE SCALE GENOMIC DNA]</scope>
    <source>
        <strain evidence="2 3">DSM 23948</strain>
    </source>
</reference>